<feature type="compositionally biased region" description="Basic and acidic residues" evidence="1">
    <location>
        <begin position="448"/>
        <end position="457"/>
    </location>
</feature>
<proteinExistence type="predicted"/>
<feature type="compositionally biased region" description="Polar residues" evidence="1">
    <location>
        <begin position="213"/>
        <end position="235"/>
    </location>
</feature>
<protein>
    <submittedName>
        <fullName evidence="2">Uncharacterized protein</fullName>
    </submittedName>
</protein>
<sequence>MLAALAASPFLPRAAQRDSAPHTPTHARTPSLNASSLDAHLLASVSRSQSDSVMDAAAKNKRRQRQVQRRVSFNEVVEVRFTFPATVYERTPVPVSQLTKQEVVDLLRFRYEMRRQTFELALRSETALQAARADANLNASSSSSSSSGSGSGSSTLATSTRSSRSSKDPSTTSTLDTPLRSASLLPPLDGPSVTTVTPASPTPRKPLSIDTHAATTPPVTHQTQAQAPSKASSMSPIDLVNPRTPSPPSVVRTDVIAASVSYGMNVNMNTLAPAKDLGVVVPAPVSQDGGGQSAAPSASLPIPVPPRPAPSRRPRVVLRDDPLPPSLPDSPPATPPDRFFPLAPAPADADTMQAQAQAHFIPDRRMSSSPPPDTDMVSVTSDPAEAAPGEEQENTTATAMLMLTPPAESRMRVVAKARVDARSAPDESLPSPPGTPNGYNDGTGPVESDAREVKQDQEQGEEQEQDETEPGVVFCPCDFCLARTHGDGSTTTTTDGGKSGPRVVYSPNVFPMEDELEFERNLDENAGAETCRAAARGCTGAGGAGAKAGLSEHPAMNADADGGADADTEEEVDTFSVESDPQADGMFLAPLRPAASSGPRGHTLPRLGLGSLGAFGWLKGRAGGKAGNHKRVDSEEGTWGAWRDDYSATSKVAMRLW</sequence>
<reference evidence="2 3" key="1">
    <citation type="journal article" date="2015" name="Genome Biol. Evol.">
        <title>Phylogenomic analyses indicate that early fungi evolved digesting cell walls of algal ancestors of land plants.</title>
        <authorList>
            <person name="Chang Y."/>
            <person name="Wang S."/>
            <person name="Sekimoto S."/>
            <person name="Aerts A.L."/>
            <person name="Choi C."/>
            <person name="Clum A."/>
            <person name="LaButti K.M."/>
            <person name="Lindquist E.A."/>
            <person name="Yee Ngan C."/>
            <person name="Ohm R.A."/>
            <person name="Salamov A.A."/>
            <person name="Grigoriev I.V."/>
            <person name="Spatafora J.W."/>
            <person name="Berbee M.L."/>
        </authorList>
    </citation>
    <scope>NUCLEOTIDE SEQUENCE [LARGE SCALE GENOMIC DNA]</scope>
    <source>
        <strain evidence="2 3">JEL478</strain>
    </source>
</reference>
<evidence type="ECO:0000313" key="3">
    <source>
        <dbReference type="Proteomes" id="UP000070544"/>
    </source>
</evidence>
<gene>
    <name evidence="2" type="ORF">M427DRAFT_51346</name>
</gene>
<feature type="compositionally biased region" description="Acidic residues" evidence="1">
    <location>
        <begin position="458"/>
        <end position="469"/>
    </location>
</feature>
<dbReference type="AlphaFoldDB" id="A0A139AZ46"/>
<feature type="region of interest" description="Disordered" evidence="1">
    <location>
        <begin position="417"/>
        <end position="470"/>
    </location>
</feature>
<feature type="compositionally biased region" description="Pro residues" evidence="1">
    <location>
        <begin position="323"/>
        <end position="335"/>
    </location>
</feature>
<dbReference type="OrthoDB" id="10688101at2759"/>
<feature type="region of interest" description="Disordered" evidence="1">
    <location>
        <begin position="137"/>
        <end position="247"/>
    </location>
</feature>
<dbReference type="EMBL" id="KQ965732">
    <property type="protein sequence ID" value="KXS21987.1"/>
    <property type="molecule type" value="Genomic_DNA"/>
</dbReference>
<keyword evidence="3" id="KW-1185">Reference proteome</keyword>
<feature type="region of interest" description="Disordered" evidence="1">
    <location>
        <begin position="283"/>
        <end position="397"/>
    </location>
</feature>
<name>A0A139AZ46_GONPJ</name>
<dbReference type="Proteomes" id="UP000070544">
    <property type="component" value="Unassembled WGS sequence"/>
</dbReference>
<feature type="compositionally biased region" description="Low complexity" evidence="1">
    <location>
        <begin position="336"/>
        <end position="358"/>
    </location>
</feature>
<organism evidence="2 3">
    <name type="scientific">Gonapodya prolifera (strain JEL478)</name>
    <name type="common">Monoblepharis prolifera</name>
    <dbReference type="NCBI Taxonomy" id="1344416"/>
    <lineage>
        <taxon>Eukaryota</taxon>
        <taxon>Fungi</taxon>
        <taxon>Fungi incertae sedis</taxon>
        <taxon>Chytridiomycota</taxon>
        <taxon>Chytridiomycota incertae sedis</taxon>
        <taxon>Monoblepharidomycetes</taxon>
        <taxon>Monoblepharidales</taxon>
        <taxon>Gonapodyaceae</taxon>
        <taxon>Gonapodya</taxon>
    </lineage>
</organism>
<feature type="compositionally biased region" description="Low complexity" evidence="1">
    <location>
        <begin position="140"/>
        <end position="174"/>
    </location>
</feature>
<evidence type="ECO:0000313" key="2">
    <source>
        <dbReference type="EMBL" id="KXS21987.1"/>
    </source>
</evidence>
<feature type="region of interest" description="Disordered" evidence="1">
    <location>
        <begin position="13"/>
        <end position="34"/>
    </location>
</feature>
<accession>A0A139AZ46</accession>
<evidence type="ECO:0000256" key="1">
    <source>
        <dbReference type="SAM" id="MobiDB-lite"/>
    </source>
</evidence>